<dbReference type="InterPro" id="IPR018062">
    <property type="entry name" value="HTH_AraC-typ_CS"/>
</dbReference>
<dbReference type="PANTHER" id="PTHR43280">
    <property type="entry name" value="ARAC-FAMILY TRANSCRIPTIONAL REGULATOR"/>
    <property type="match status" value="1"/>
</dbReference>
<reference evidence="5 6" key="1">
    <citation type="journal article" date="2011" name="J. Bacteriol.">
        <title>Genome sequence of Chthoniobacter flavus Ellin428, an aerobic heterotrophic soil bacterium.</title>
        <authorList>
            <person name="Kant R."/>
            <person name="van Passel M.W."/>
            <person name="Palva A."/>
            <person name="Lucas S."/>
            <person name="Lapidus A."/>
            <person name="Glavina Del Rio T."/>
            <person name="Dalin E."/>
            <person name="Tice H."/>
            <person name="Bruce D."/>
            <person name="Goodwin L."/>
            <person name="Pitluck S."/>
            <person name="Larimer F.W."/>
            <person name="Land M.L."/>
            <person name="Hauser L."/>
            <person name="Sangwan P."/>
            <person name="de Vos W.M."/>
            <person name="Janssen P.H."/>
            <person name="Smidt H."/>
        </authorList>
    </citation>
    <scope>NUCLEOTIDE SEQUENCE [LARGE SCALE GENOMIC DNA]</scope>
    <source>
        <strain evidence="5 6">Ellin428</strain>
    </source>
</reference>
<dbReference type="PROSITE" id="PS01124">
    <property type="entry name" value="HTH_ARAC_FAMILY_2"/>
    <property type="match status" value="1"/>
</dbReference>
<keyword evidence="3" id="KW-0804">Transcription</keyword>
<dbReference type="SUPFAM" id="SSF46689">
    <property type="entry name" value="Homeodomain-like"/>
    <property type="match status" value="2"/>
</dbReference>
<evidence type="ECO:0000256" key="1">
    <source>
        <dbReference type="ARBA" id="ARBA00023015"/>
    </source>
</evidence>
<dbReference type="InterPro" id="IPR009057">
    <property type="entry name" value="Homeodomain-like_sf"/>
</dbReference>
<evidence type="ECO:0000256" key="2">
    <source>
        <dbReference type="ARBA" id="ARBA00023125"/>
    </source>
</evidence>
<gene>
    <name evidence="5" type="ORF">CfE428DRAFT_1535</name>
</gene>
<protein>
    <submittedName>
        <fullName evidence="5">Transcriptional regulator, AraC family</fullName>
    </submittedName>
</protein>
<proteinExistence type="predicted"/>
<dbReference type="STRING" id="497964.CfE428DRAFT_1535"/>
<dbReference type="AlphaFoldDB" id="B4CY94"/>
<evidence type="ECO:0000313" key="6">
    <source>
        <dbReference type="Proteomes" id="UP000005824"/>
    </source>
</evidence>
<name>B4CY94_9BACT</name>
<dbReference type="InterPro" id="IPR018060">
    <property type="entry name" value="HTH_AraC"/>
</dbReference>
<sequence length="307" mass="34427">MISARQPILETTPQSSRESFHCEVVKGSGYGARWHFHPEVQLTLVMKSAGYRIVGDNIAPLVPGDLVFVGANLPHVWHQEEGNAECGMRNVESGARKKERTDAVHAIVVRFREDFLGDHFLQSPEMEAVRRLLKRSARGLQVTGVTREVVARSMQELADSQGLGRLLKLLEIVNALAASKHLHPIASANFSPELRDSDTPRMQRVMRYIHEHLDEVIEREEVARCAALSEGAFSRFFKTRTGKTLPQYINELRVGNACARLRDAEAKVADIALACGFENLANFNRQFRAITGMSPREYRGAFEDHAL</sequence>
<keyword evidence="2" id="KW-0238">DNA-binding</keyword>
<dbReference type="InParanoid" id="B4CY94"/>
<dbReference type="SUPFAM" id="SSF51182">
    <property type="entry name" value="RmlC-like cupins"/>
    <property type="match status" value="1"/>
</dbReference>
<dbReference type="Proteomes" id="UP000005824">
    <property type="component" value="Unassembled WGS sequence"/>
</dbReference>
<evidence type="ECO:0000259" key="4">
    <source>
        <dbReference type="PROSITE" id="PS01124"/>
    </source>
</evidence>
<dbReference type="PRINTS" id="PR00032">
    <property type="entry name" value="HTHARAC"/>
</dbReference>
<dbReference type="InterPro" id="IPR011051">
    <property type="entry name" value="RmlC_Cupin_sf"/>
</dbReference>
<dbReference type="PROSITE" id="PS00041">
    <property type="entry name" value="HTH_ARAC_FAMILY_1"/>
    <property type="match status" value="1"/>
</dbReference>
<dbReference type="GO" id="GO:0003700">
    <property type="term" value="F:DNA-binding transcription factor activity"/>
    <property type="evidence" value="ECO:0007669"/>
    <property type="project" value="InterPro"/>
</dbReference>
<keyword evidence="1" id="KW-0805">Transcription regulation</keyword>
<dbReference type="Gene3D" id="2.60.120.10">
    <property type="entry name" value="Jelly Rolls"/>
    <property type="match status" value="1"/>
</dbReference>
<dbReference type="InterPro" id="IPR020449">
    <property type="entry name" value="Tscrpt_reg_AraC-type_HTH"/>
</dbReference>
<evidence type="ECO:0000256" key="3">
    <source>
        <dbReference type="ARBA" id="ARBA00023163"/>
    </source>
</evidence>
<keyword evidence="6" id="KW-1185">Reference proteome</keyword>
<dbReference type="eggNOG" id="COG2207">
    <property type="taxonomic scope" value="Bacteria"/>
</dbReference>
<comment type="caution">
    <text evidence="5">The sequence shown here is derived from an EMBL/GenBank/DDBJ whole genome shotgun (WGS) entry which is preliminary data.</text>
</comment>
<dbReference type="InterPro" id="IPR014710">
    <property type="entry name" value="RmlC-like_jellyroll"/>
</dbReference>
<dbReference type="Gene3D" id="1.10.10.60">
    <property type="entry name" value="Homeodomain-like"/>
    <property type="match status" value="2"/>
</dbReference>
<dbReference type="PANTHER" id="PTHR43280:SF27">
    <property type="entry name" value="TRANSCRIPTIONAL REGULATOR MTLR"/>
    <property type="match status" value="1"/>
</dbReference>
<accession>B4CY94</accession>
<dbReference type="Pfam" id="PF12833">
    <property type="entry name" value="HTH_18"/>
    <property type="match status" value="1"/>
</dbReference>
<organism evidence="5 6">
    <name type="scientific">Chthoniobacter flavus Ellin428</name>
    <dbReference type="NCBI Taxonomy" id="497964"/>
    <lineage>
        <taxon>Bacteria</taxon>
        <taxon>Pseudomonadati</taxon>
        <taxon>Verrucomicrobiota</taxon>
        <taxon>Spartobacteria</taxon>
        <taxon>Chthoniobacterales</taxon>
        <taxon>Chthoniobacteraceae</taxon>
        <taxon>Chthoniobacter</taxon>
    </lineage>
</organism>
<dbReference type="EMBL" id="ABVL01000003">
    <property type="protein sequence ID" value="EDY21242.1"/>
    <property type="molecule type" value="Genomic_DNA"/>
</dbReference>
<feature type="domain" description="HTH araC/xylS-type" evidence="4">
    <location>
        <begin position="203"/>
        <end position="301"/>
    </location>
</feature>
<evidence type="ECO:0000313" key="5">
    <source>
        <dbReference type="EMBL" id="EDY21242.1"/>
    </source>
</evidence>
<dbReference type="RefSeq" id="WP_006978861.1">
    <property type="nucleotide sequence ID" value="NZ_ABVL01000003.1"/>
</dbReference>
<dbReference type="FunCoup" id="B4CY94">
    <property type="interactions" value="32"/>
</dbReference>
<dbReference type="SMART" id="SM00342">
    <property type="entry name" value="HTH_ARAC"/>
    <property type="match status" value="1"/>
</dbReference>
<dbReference type="GO" id="GO:0043565">
    <property type="term" value="F:sequence-specific DNA binding"/>
    <property type="evidence" value="ECO:0007669"/>
    <property type="project" value="InterPro"/>
</dbReference>